<organism evidence="3 4">
    <name type="scientific">Fluviicoccus keumensis</name>
    <dbReference type="NCBI Taxonomy" id="1435465"/>
    <lineage>
        <taxon>Bacteria</taxon>
        <taxon>Pseudomonadati</taxon>
        <taxon>Pseudomonadota</taxon>
        <taxon>Gammaproteobacteria</taxon>
        <taxon>Moraxellales</taxon>
        <taxon>Moraxellaceae</taxon>
        <taxon>Fluviicoccus</taxon>
    </lineage>
</organism>
<dbReference type="SUPFAM" id="SSF54637">
    <property type="entry name" value="Thioesterase/thiol ester dehydrase-isomerase"/>
    <property type="match status" value="1"/>
</dbReference>
<dbReference type="InterPro" id="IPR003736">
    <property type="entry name" value="PAAI_dom"/>
</dbReference>
<dbReference type="CDD" id="cd03443">
    <property type="entry name" value="PaaI_thioesterase"/>
    <property type="match status" value="1"/>
</dbReference>
<evidence type="ECO:0000256" key="1">
    <source>
        <dbReference type="ARBA" id="ARBA00022801"/>
    </source>
</evidence>
<evidence type="ECO:0000313" key="3">
    <source>
        <dbReference type="EMBL" id="RZU48099.1"/>
    </source>
</evidence>
<accession>A0A4Q7ZDV3</accession>
<dbReference type="GO" id="GO:0061522">
    <property type="term" value="F:1,4-dihydroxy-2-naphthoyl-CoA thioesterase activity"/>
    <property type="evidence" value="ECO:0007669"/>
    <property type="project" value="TreeGrafter"/>
</dbReference>
<dbReference type="AlphaFoldDB" id="A0A4Q7ZDV3"/>
<dbReference type="Pfam" id="PF03061">
    <property type="entry name" value="4HBT"/>
    <property type="match status" value="1"/>
</dbReference>
<dbReference type="GO" id="GO:0005829">
    <property type="term" value="C:cytosol"/>
    <property type="evidence" value="ECO:0007669"/>
    <property type="project" value="TreeGrafter"/>
</dbReference>
<feature type="domain" description="Thioesterase" evidence="2">
    <location>
        <begin position="47"/>
        <end position="118"/>
    </location>
</feature>
<evidence type="ECO:0000313" key="4">
    <source>
        <dbReference type="Proteomes" id="UP000292423"/>
    </source>
</evidence>
<dbReference type="InterPro" id="IPR006683">
    <property type="entry name" value="Thioestr_dom"/>
</dbReference>
<sequence>MTTPDLSAFNRQAEGCLPGYLGLRVTAVGDKRLEAELDIRPHHLAPNGYLHAGTVITLADSAAGYGCMASLPPGAVSFTTIELKSNFLGTAREGTIRCVATAVHAGRTTQVWDSVVTDAASSKTIALFRCTQMILFPKG</sequence>
<keyword evidence="4" id="KW-1185">Reference proteome</keyword>
<name>A0A4Q7ZDV3_9GAMM</name>
<protein>
    <submittedName>
        <fullName evidence="3">Uncharacterized protein (TIGR00369 family)</fullName>
    </submittedName>
</protein>
<dbReference type="Gene3D" id="3.10.129.10">
    <property type="entry name" value="Hotdog Thioesterase"/>
    <property type="match status" value="1"/>
</dbReference>
<comment type="caution">
    <text evidence="3">The sequence shown here is derived from an EMBL/GenBank/DDBJ whole genome shotgun (WGS) entry which is preliminary data.</text>
</comment>
<keyword evidence="1" id="KW-0378">Hydrolase</keyword>
<dbReference type="Proteomes" id="UP000292423">
    <property type="component" value="Unassembled WGS sequence"/>
</dbReference>
<dbReference type="RefSeq" id="WP_130411423.1">
    <property type="nucleotide sequence ID" value="NZ_SHKX01000010.1"/>
</dbReference>
<dbReference type="PANTHER" id="PTHR43240">
    <property type="entry name" value="1,4-DIHYDROXY-2-NAPHTHOYL-COA THIOESTERASE 1"/>
    <property type="match status" value="1"/>
</dbReference>
<proteinExistence type="predicted"/>
<dbReference type="PANTHER" id="PTHR43240:SF8">
    <property type="entry name" value="PHENYLACETIC ACID DEGRADATION-RELATED PROTEIN"/>
    <property type="match status" value="1"/>
</dbReference>
<dbReference type="InterPro" id="IPR029069">
    <property type="entry name" value="HotDog_dom_sf"/>
</dbReference>
<evidence type="ECO:0000259" key="2">
    <source>
        <dbReference type="Pfam" id="PF03061"/>
    </source>
</evidence>
<reference evidence="3 4" key="1">
    <citation type="submission" date="2019-02" db="EMBL/GenBank/DDBJ databases">
        <title>Genomic Encyclopedia of Type Strains, Phase IV (KMG-IV): sequencing the most valuable type-strain genomes for metagenomic binning, comparative biology and taxonomic classification.</title>
        <authorList>
            <person name="Goeker M."/>
        </authorList>
    </citation>
    <scope>NUCLEOTIDE SEQUENCE [LARGE SCALE GENOMIC DNA]</scope>
    <source>
        <strain evidence="3 4">DSM 105135</strain>
    </source>
</reference>
<dbReference type="OrthoDB" id="9798208at2"/>
<gene>
    <name evidence="3" type="ORF">EV700_1071</name>
</gene>
<dbReference type="EMBL" id="SHKX01000010">
    <property type="protein sequence ID" value="RZU48099.1"/>
    <property type="molecule type" value="Genomic_DNA"/>
</dbReference>
<dbReference type="NCBIfam" id="TIGR00369">
    <property type="entry name" value="unchar_dom_1"/>
    <property type="match status" value="1"/>
</dbReference>